<protein>
    <submittedName>
        <fullName evidence="1">Uncharacterized protein</fullName>
    </submittedName>
</protein>
<dbReference type="EMBL" id="CP000253">
    <property type="protein sequence ID" value="ABD32077.1"/>
    <property type="molecule type" value="Genomic_DNA"/>
</dbReference>
<dbReference type="AlphaFoldDB" id="Q2FVB1"/>
<dbReference type="HOGENOM" id="CLU_2847668_0_0_9"/>
<gene>
    <name evidence="1" type="ORF">SAOUHSC_A02680</name>
</gene>
<dbReference type="STRING" id="93061.SAOUHSC_A02680"/>
<keyword evidence="2" id="KW-1185">Reference proteome</keyword>
<organism evidence="1 2">
    <name type="scientific">Staphylococcus aureus (strain NCTC 8325 / PS 47)</name>
    <dbReference type="NCBI Taxonomy" id="93061"/>
    <lineage>
        <taxon>Bacteria</taxon>
        <taxon>Bacillati</taxon>
        <taxon>Bacillota</taxon>
        <taxon>Bacilli</taxon>
        <taxon>Bacillales</taxon>
        <taxon>Staphylococcaceae</taxon>
        <taxon>Staphylococcus</taxon>
    </lineage>
</organism>
<reference evidence="2" key="1">
    <citation type="book" date="2006" name="Gram positive pathogens, 2nd edition" publisher="ASM Press" city="Washington D.C">
        <title>The Staphylococcus aureus NCTC 8325 genome.</title>
        <editorList>
            <person name="Fischetti V."/>
            <person name="Novick R."/>
            <person name="Ferretti J."/>
            <person name="Portnoy D."/>
            <person name="Rood J."/>
        </editorList>
        <authorList>
            <person name="Gillaspy A.F."/>
            <person name="Worrell V."/>
            <person name="Orvis J."/>
            <person name="Roe B.A."/>
            <person name="Dyer D.W."/>
            <person name="Iandolo J.J."/>
        </authorList>
    </citation>
    <scope>NUCLEOTIDE SEQUENCE [LARGE SCALE GENOMIC DNA]</scope>
    <source>
        <strain evidence="2">NCTC 8325 / PS 47</strain>
    </source>
</reference>
<sequence length="70" mass="7773">MHVSCTYLVVLCLRIGYANTMINRRPSYTEKNPLTIASSEGIGVSMLIPVNCIITTLQQKNAKSTNKLMK</sequence>
<dbReference type="Proteomes" id="UP000008816">
    <property type="component" value="Chromosome"/>
</dbReference>
<accession>Q2FVB1</accession>
<evidence type="ECO:0000313" key="2">
    <source>
        <dbReference type="Proteomes" id="UP000008816"/>
    </source>
</evidence>
<name>Q2FVB1_STAA8</name>
<proteinExistence type="predicted"/>
<evidence type="ECO:0000313" key="1">
    <source>
        <dbReference type="EMBL" id="ABD32077.1"/>
    </source>
</evidence>